<dbReference type="EC" id="4.2.1.33" evidence="3"/>
<evidence type="ECO:0000256" key="3">
    <source>
        <dbReference type="ARBA" id="ARBA00011998"/>
    </source>
</evidence>
<dbReference type="Pfam" id="PF00694">
    <property type="entry name" value="Aconitase_C"/>
    <property type="match status" value="1"/>
</dbReference>
<evidence type="ECO:0000313" key="9">
    <source>
        <dbReference type="EMBL" id="RFT15727.1"/>
    </source>
</evidence>
<reference evidence="9 10" key="1">
    <citation type="submission" date="2018-08" db="EMBL/GenBank/DDBJ databases">
        <title>Genome analysis of the thermophilic bacterium of the candidate phylum Aminicenantes from deep subsurface aquifer revealed its physiology and ecological role.</title>
        <authorList>
            <person name="Kadnikov V.V."/>
            <person name="Mardanov A.V."/>
            <person name="Beletsky A.V."/>
            <person name="Karnachuk O.V."/>
            <person name="Ravin N.V."/>
        </authorList>
    </citation>
    <scope>NUCLEOTIDE SEQUENCE [LARGE SCALE GENOMIC DNA]</scope>
    <source>
        <strain evidence="9">BY38</strain>
    </source>
</reference>
<evidence type="ECO:0000256" key="7">
    <source>
        <dbReference type="ARBA" id="ARBA00023304"/>
    </source>
</evidence>
<keyword evidence="7" id="KW-0100">Branched-chain amino acid biosynthesis</keyword>
<keyword evidence="4" id="KW-0432">Leucine biosynthesis</keyword>
<dbReference type="GO" id="GO:0003861">
    <property type="term" value="F:3-isopropylmalate dehydratase activity"/>
    <property type="evidence" value="ECO:0007669"/>
    <property type="project" value="UniProtKB-EC"/>
</dbReference>
<dbReference type="InterPro" id="IPR011827">
    <property type="entry name" value="LeuD_type2/HacB/DmdB"/>
</dbReference>
<dbReference type="PANTHER" id="PTHR43345">
    <property type="entry name" value="3-ISOPROPYLMALATE DEHYDRATASE SMALL SUBUNIT 2-RELATED-RELATED"/>
    <property type="match status" value="1"/>
</dbReference>
<dbReference type="EMBL" id="QUAH01000007">
    <property type="protein sequence ID" value="RFT15727.1"/>
    <property type="molecule type" value="Genomic_DNA"/>
</dbReference>
<dbReference type="AlphaFoldDB" id="A0A3E2BM49"/>
<gene>
    <name evidence="9" type="ORF">OP8BY_0102</name>
</gene>
<comment type="caution">
    <text evidence="9">The sequence shown here is derived from an EMBL/GenBank/DDBJ whole genome shotgun (WGS) entry which is preliminary data.</text>
</comment>
<dbReference type="InterPro" id="IPR015928">
    <property type="entry name" value="Aconitase/3IPM_dehydase_swvl"/>
</dbReference>
<evidence type="ECO:0000256" key="1">
    <source>
        <dbReference type="ARBA" id="ARBA00000491"/>
    </source>
</evidence>
<feature type="domain" description="Aconitase A/isopropylmalate dehydratase small subunit swivel" evidence="8">
    <location>
        <begin position="38"/>
        <end position="101"/>
    </location>
</feature>
<dbReference type="Proteomes" id="UP000257323">
    <property type="component" value="Unassembled WGS sequence"/>
</dbReference>
<dbReference type="GO" id="GO:0009098">
    <property type="term" value="P:L-leucine biosynthetic process"/>
    <property type="evidence" value="ECO:0007669"/>
    <property type="project" value="UniProtKB-KW"/>
</dbReference>
<evidence type="ECO:0000256" key="4">
    <source>
        <dbReference type="ARBA" id="ARBA00022430"/>
    </source>
</evidence>
<keyword evidence="6" id="KW-0456">Lyase</keyword>
<proteinExistence type="predicted"/>
<comment type="pathway">
    <text evidence="2">Amino-acid biosynthesis; L-leucine biosynthesis; L-leucine from 3-methyl-2-oxobutanoate: step 2/4.</text>
</comment>
<evidence type="ECO:0000256" key="2">
    <source>
        <dbReference type="ARBA" id="ARBA00004729"/>
    </source>
</evidence>
<evidence type="ECO:0000313" key="10">
    <source>
        <dbReference type="Proteomes" id="UP000257323"/>
    </source>
</evidence>
<dbReference type="Gene3D" id="3.20.19.10">
    <property type="entry name" value="Aconitase, domain 4"/>
    <property type="match status" value="1"/>
</dbReference>
<name>A0A3E2BM49_9BACT</name>
<dbReference type="SUPFAM" id="SSF52016">
    <property type="entry name" value="LeuD/IlvD-like"/>
    <property type="match status" value="1"/>
</dbReference>
<comment type="catalytic activity">
    <reaction evidence="1">
        <text>(2R,3S)-3-isopropylmalate = (2S)-2-isopropylmalate</text>
        <dbReference type="Rhea" id="RHEA:32287"/>
        <dbReference type="ChEBI" id="CHEBI:1178"/>
        <dbReference type="ChEBI" id="CHEBI:35121"/>
        <dbReference type="EC" id="4.2.1.33"/>
    </reaction>
</comment>
<accession>A0A3E2BM49</accession>
<dbReference type="PANTHER" id="PTHR43345:SF9">
    <property type="entry name" value="3-ISOPROPYLMALATE DEHYDRATASE SMALL SUBUNIT"/>
    <property type="match status" value="1"/>
</dbReference>
<protein>
    <recommendedName>
        <fullName evidence="3">3-isopropylmalate dehydratase</fullName>
        <ecNumber evidence="3">4.2.1.33</ecNumber>
    </recommendedName>
</protein>
<sequence length="169" mass="18530">MARVVLKLGDDISTDIIYPGRFMATVLPTETPQYAFADFPEFNARLKSGQIPPGSVVVAGKNFGCGSSREQAASTLKGHELVIVARNFARIFLQNAINLGLRLVVCPEIEAEEGDELEILPDKIINRTSGKVFKVEPLPRARQAIIDAGGLIPYTRQRLLEKVAARKRA</sequence>
<organism evidence="9 10">
    <name type="scientific">Candidatus Saccharicenans subterraneus</name>
    <dbReference type="NCBI Taxonomy" id="2508984"/>
    <lineage>
        <taxon>Bacteria</taxon>
        <taxon>Candidatus Aminicenantota</taxon>
        <taxon>Candidatus Aminicenantia</taxon>
        <taxon>Candidatus Aminicenantales</taxon>
        <taxon>Candidatus Saccharicenantaceae</taxon>
        <taxon>Candidatus Saccharicenans</taxon>
    </lineage>
</organism>
<dbReference type="NCBIfam" id="TIGR02087">
    <property type="entry name" value="LEUD_arch"/>
    <property type="match status" value="1"/>
</dbReference>
<keyword evidence="5" id="KW-0028">Amino-acid biosynthesis</keyword>
<evidence type="ECO:0000259" key="8">
    <source>
        <dbReference type="Pfam" id="PF00694"/>
    </source>
</evidence>
<dbReference type="InterPro" id="IPR050075">
    <property type="entry name" value="LeuD"/>
</dbReference>
<evidence type="ECO:0000256" key="5">
    <source>
        <dbReference type="ARBA" id="ARBA00022605"/>
    </source>
</evidence>
<dbReference type="InterPro" id="IPR000573">
    <property type="entry name" value="AconitaseA/IPMdHydase_ssu_swvl"/>
</dbReference>
<evidence type="ECO:0000256" key="6">
    <source>
        <dbReference type="ARBA" id="ARBA00023239"/>
    </source>
</evidence>